<comment type="caution">
    <text evidence="3">The sequence shown here is derived from an EMBL/GenBank/DDBJ whole genome shotgun (WGS) entry which is preliminary data.</text>
</comment>
<protein>
    <submittedName>
        <fullName evidence="3">Bicyclomycin resistance protein</fullName>
    </submittedName>
</protein>
<dbReference type="EMBL" id="PKJS01000017">
    <property type="protein sequence ID" value="PKZ67961.1"/>
    <property type="molecule type" value="Genomic_DNA"/>
</dbReference>
<feature type="domain" description="SsuA/THI5-like" evidence="2">
    <location>
        <begin position="43"/>
        <end position="247"/>
    </location>
</feature>
<dbReference type="GO" id="GO:0009228">
    <property type="term" value="P:thiamine biosynthetic process"/>
    <property type="evidence" value="ECO:0007669"/>
    <property type="project" value="InterPro"/>
</dbReference>
<evidence type="ECO:0000259" key="2">
    <source>
        <dbReference type="Pfam" id="PF09084"/>
    </source>
</evidence>
<dbReference type="PANTHER" id="PTHR31528:SF3">
    <property type="entry name" value="THIAMINE BIOSYNTHESIS PROTEIN HI_0357-RELATED"/>
    <property type="match status" value="1"/>
</dbReference>
<evidence type="ECO:0000256" key="1">
    <source>
        <dbReference type="SAM" id="MobiDB-lite"/>
    </source>
</evidence>
<dbReference type="AlphaFoldDB" id="A0A2I1RFQ8"/>
<name>A0A2I1RFQ8_FAUOS</name>
<dbReference type="Gene3D" id="3.40.190.10">
    <property type="entry name" value="Periplasmic binding protein-like II"/>
    <property type="match status" value="2"/>
</dbReference>
<dbReference type="Pfam" id="PF09084">
    <property type="entry name" value="NMT1"/>
    <property type="match status" value="1"/>
</dbReference>
<feature type="region of interest" description="Disordered" evidence="1">
    <location>
        <begin position="1"/>
        <end position="23"/>
    </location>
</feature>
<dbReference type="InterPro" id="IPR027939">
    <property type="entry name" value="NMT1/THI5"/>
</dbReference>
<evidence type="ECO:0000313" key="4">
    <source>
        <dbReference type="Proteomes" id="UP000234914"/>
    </source>
</evidence>
<sequence length="330" mass="36084">MVGCSKDTPATATNASNGSAVKDTQQNKTLDKLTLTTSWYAEPEQGGYYQAIATGIYKKYGLDVEISQGGPQINGMTLLLSKKADVIVNYDLQVLKAVEQGLPVKAIATAFQYDPQGIITHGDVESLDGLKGKTILVASSGQTSWWPWLKAKYNLNDGQTRPYTFNLQPFLADKNTAQQSYATSEVLPAKKADPNSKFFLFAKYGYPAYGGTLVTRDDVIASKSDVLKRFVAATAEGWASYLKDPAPANAIIKKENPQMTDEMIAFGVNQMKSLELVEGGDAKTKGIGVMTQERWKATRDMMIQTKLLSEQAPWQKAFTLDYVNQGTAKS</sequence>
<dbReference type="Proteomes" id="UP000234914">
    <property type="component" value="Unassembled WGS sequence"/>
</dbReference>
<dbReference type="PANTHER" id="PTHR31528">
    <property type="entry name" value="4-AMINO-5-HYDROXYMETHYL-2-METHYLPYRIMIDINE PHOSPHATE SYNTHASE THI11-RELATED"/>
    <property type="match status" value="1"/>
</dbReference>
<dbReference type="SUPFAM" id="SSF53850">
    <property type="entry name" value="Periplasmic binding protein-like II"/>
    <property type="match status" value="1"/>
</dbReference>
<accession>A0A2I1RFQ8</accession>
<evidence type="ECO:0000313" key="3">
    <source>
        <dbReference type="EMBL" id="PKZ67961.1"/>
    </source>
</evidence>
<feature type="compositionally biased region" description="Polar residues" evidence="1">
    <location>
        <begin position="8"/>
        <end position="23"/>
    </location>
</feature>
<gene>
    <name evidence="3" type="ORF">CYJ96_10970</name>
</gene>
<proteinExistence type="predicted"/>
<reference evidence="3 4" key="1">
    <citation type="submission" date="2017-12" db="EMBL/GenBank/DDBJ databases">
        <title>Phylogenetic diversity of female urinary microbiome.</title>
        <authorList>
            <person name="Thomas-White K."/>
            <person name="Wolfe A.J."/>
        </authorList>
    </citation>
    <scope>NUCLEOTIDE SEQUENCE [LARGE SCALE GENOMIC DNA]</scope>
    <source>
        <strain evidence="3 4">UMB0416</strain>
    </source>
</reference>
<dbReference type="InterPro" id="IPR015168">
    <property type="entry name" value="SsuA/THI5"/>
</dbReference>
<organism evidence="3 4">
    <name type="scientific">Faucicola osloensis</name>
    <name type="common">Moraxella osloensis</name>
    <dbReference type="NCBI Taxonomy" id="34062"/>
    <lineage>
        <taxon>Bacteria</taxon>
        <taxon>Pseudomonadati</taxon>
        <taxon>Pseudomonadota</taxon>
        <taxon>Gammaproteobacteria</taxon>
        <taxon>Moraxellales</taxon>
        <taxon>Moraxellaceae</taxon>
        <taxon>Faucicola</taxon>
    </lineage>
</organism>